<dbReference type="PANTHER" id="PTHR42686">
    <property type="entry name" value="GH17980P-RELATED"/>
    <property type="match status" value="1"/>
</dbReference>
<reference evidence="4" key="1">
    <citation type="journal article" date="2014" name="PLoS ONE">
        <title>Transcriptome-Based Identification of ABC Transporters in the Western Tarnished Plant Bug Lygus hesperus.</title>
        <authorList>
            <person name="Hull J.J."/>
            <person name="Chaney K."/>
            <person name="Geib S.M."/>
            <person name="Fabrick J.A."/>
            <person name="Brent C.S."/>
            <person name="Walsh D."/>
            <person name="Lavine L.C."/>
        </authorList>
    </citation>
    <scope>NUCLEOTIDE SEQUENCE</scope>
</reference>
<accession>A0A0A9XPW6</accession>
<gene>
    <name evidence="4" type="primary">iolS_2</name>
    <name evidence="3" type="synonym">iolS_0</name>
    <name evidence="4" type="ORF">CM83_18945</name>
    <name evidence="3" type="ORF">CM83_18952</name>
</gene>
<dbReference type="EMBL" id="GBHO01020820">
    <property type="protein sequence ID" value="JAG22784.1"/>
    <property type="molecule type" value="Transcribed_RNA"/>
</dbReference>
<reference evidence="4" key="2">
    <citation type="submission" date="2014-07" db="EMBL/GenBank/DDBJ databases">
        <authorList>
            <person name="Hull J."/>
        </authorList>
    </citation>
    <scope>NUCLEOTIDE SEQUENCE</scope>
</reference>
<dbReference type="Pfam" id="PF00248">
    <property type="entry name" value="Aldo_ket_red"/>
    <property type="match status" value="1"/>
</dbReference>
<dbReference type="InterPro" id="IPR036812">
    <property type="entry name" value="NAD(P)_OxRdtase_dom_sf"/>
</dbReference>
<evidence type="ECO:0000259" key="2">
    <source>
        <dbReference type="Pfam" id="PF00248"/>
    </source>
</evidence>
<dbReference type="Gene3D" id="3.20.20.100">
    <property type="entry name" value="NADP-dependent oxidoreductase domain"/>
    <property type="match status" value="1"/>
</dbReference>
<dbReference type="GO" id="GO:0070485">
    <property type="term" value="P:dehydro-D-arabinono-1,4-lactone biosynthetic process"/>
    <property type="evidence" value="ECO:0007669"/>
    <property type="project" value="TreeGrafter"/>
</dbReference>
<protein>
    <submittedName>
        <fullName evidence="4">Protein IolS</fullName>
    </submittedName>
</protein>
<sequence>KSKKAKIFLFFVTCVTRFSMQVGGGLQNRCGHHTPSAVDAKVTSIGLGTAALGSVYGDVHDSIDLVHTAYSKGITYFDTAPFYGAGASEEVLGAAISNLHRDSVFVATKFGRQAPVNEHSASGSGGTTNYSRNAIELSVAQSLHRLQTEYIDMFQIHDAEHCDTKTFQYDVLPTIQDLLRVGKIRAFGITGYPLQMFPHTLQLARECGVHVDTITTYGQCTIFNRNAIQEEFLSEIRPYDVAIINASPLG</sequence>
<organism evidence="4">
    <name type="scientific">Lygus hesperus</name>
    <name type="common">Western plant bug</name>
    <dbReference type="NCBI Taxonomy" id="30085"/>
    <lineage>
        <taxon>Eukaryota</taxon>
        <taxon>Metazoa</taxon>
        <taxon>Ecdysozoa</taxon>
        <taxon>Arthropoda</taxon>
        <taxon>Hexapoda</taxon>
        <taxon>Insecta</taxon>
        <taxon>Pterygota</taxon>
        <taxon>Neoptera</taxon>
        <taxon>Paraneoptera</taxon>
        <taxon>Hemiptera</taxon>
        <taxon>Heteroptera</taxon>
        <taxon>Panheteroptera</taxon>
        <taxon>Cimicomorpha</taxon>
        <taxon>Miridae</taxon>
        <taxon>Mirini</taxon>
        <taxon>Lygus</taxon>
    </lineage>
</organism>
<feature type="domain" description="NADP-dependent oxidoreductase" evidence="2">
    <location>
        <begin position="45"/>
        <end position="250"/>
    </location>
</feature>
<dbReference type="AlphaFoldDB" id="A0A0A9XPW6"/>
<dbReference type="GO" id="GO:0005829">
    <property type="term" value="C:cytosol"/>
    <property type="evidence" value="ECO:0007669"/>
    <property type="project" value="TreeGrafter"/>
</dbReference>
<feature type="non-terminal residue" evidence="4">
    <location>
        <position position="1"/>
    </location>
</feature>
<feature type="chain" id="PRO_5007389627" evidence="1">
    <location>
        <begin position="18"/>
        <end position="250"/>
    </location>
</feature>
<proteinExistence type="predicted"/>
<evidence type="ECO:0000256" key="1">
    <source>
        <dbReference type="SAM" id="SignalP"/>
    </source>
</evidence>
<dbReference type="InterPro" id="IPR020471">
    <property type="entry name" value="AKR"/>
</dbReference>
<feature type="signal peptide" evidence="1">
    <location>
        <begin position="1"/>
        <end position="17"/>
    </location>
</feature>
<name>A0A0A9XPW6_LYGHE</name>
<evidence type="ECO:0000313" key="4">
    <source>
        <dbReference type="EMBL" id="JAG22787.1"/>
    </source>
</evidence>
<dbReference type="SUPFAM" id="SSF51430">
    <property type="entry name" value="NAD(P)-linked oxidoreductase"/>
    <property type="match status" value="1"/>
</dbReference>
<dbReference type="InterPro" id="IPR023210">
    <property type="entry name" value="NADP_OxRdtase_dom"/>
</dbReference>
<keyword evidence="1" id="KW-0732">Signal</keyword>
<dbReference type="GO" id="GO:0045290">
    <property type="term" value="F:D-arabinose 1-dehydrogenase [NAD(P)+] activity"/>
    <property type="evidence" value="ECO:0007669"/>
    <property type="project" value="TreeGrafter"/>
</dbReference>
<dbReference type="PANTHER" id="PTHR42686:SF1">
    <property type="entry name" value="GH17980P-RELATED"/>
    <property type="match status" value="1"/>
</dbReference>
<dbReference type="EMBL" id="GBHO01020817">
    <property type="protein sequence ID" value="JAG22787.1"/>
    <property type="molecule type" value="Transcribed_RNA"/>
</dbReference>
<evidence type="ECO:0000313" key="3">
    <source>
        <dbReference type="EMBL" id="JAG22784.1"/>
    </source>
</evidence>